<sequence length="366" mass="41480">MCADEDPLAVDEHAQDDTDADSAIGDDNASDTTSLRSSILRYREENGRTYHAYKDGAYALPNDEIENERLDLQHHLFLLTFDERLHTAPLPKTLNRAFDAGCGTGIWAIEFGESLLSLFWCSSKLLCFLALRGKLHTDEHDANKLTTDEHPECEVIGVDLSPIQPSAIPPNASFYVDDLEESWDYSNKFDFVFARFLTGSILDWPKFFSESYKNLNPGGRIEMIDIIYPLLSDDGTLTKDSALSKWSELLHDIFTKNGRGMDSALKYKDQLEEAGFVDVNIVKRKWPLNRWPKDPKHKQIGTWAQQNTLDALAALSLAVFTRPDGQGGLGWSKEEVEVFLTDVRKDIKNVNIHSYWPIWSVYATKP</sequence>
<dbReference type="InterPro" id="IPR029063">
    <property type="entry name" value="SAM-dependent_MTases_sf"/>
</dbReference>
<keyword evidence="4" id="KW-1185">Reference proteome</keyword>
<dbReference type="PANTHER" id="PTHR43591:SF31">
    <property type="entry name" value="LAEA-LIKE, PUTATIVE (AFU_ORTHOLOGUE AFUA_8G01930)-RELATED"/>
    <property type="match status" value="1"/>
</dbReference>
<dbReference type="AlphaFoldDB" id="A0A8H5K4M8"/>
<reference evidence="3 4" key="1">
    <citation type="submission" date="2020-05" db="EMBL/GenBank/DDBJ databases">
        <title>Identification and distribution of gene clusters putatively required for synthesis of sphingolipid metabolism inhibitors in phylogenetically diverse species of the filamentous fungus Fusarium.</title>
        <authorList>
            <person name="Kim H.-S."/>
            <person name="Busman M."/>
            <person name="Brown D.W."/>
            <person name="Divon H."/>
            <person name="Uhlig S."/>
            <person name="Proctor R.H."/>
        </authorList>
    </citation>
    <scope>NUCLEOTIDE SEQUENCE [LARGE SCALE GENOMIC DNA]</scope>
    <source>
        <strain evidence="3 4">NRRL 25196</strain>
    </source>
</reference>
<evidence type="ECO:0000313" key="3">
    <source>
        <dbReference type="EMBL" id="KAF5566267.1"/>
    </source>
</evidence>
<dbReference type="EMBL" id="JAAOAO010000045">
    <property type="protein sequence ID" value="KAF5566267.1"/>
    <property type="molecule type" value="Genomic_DNA"/>
</dbReference>
<dbReference type="Gene3D" id="3.40.50.150">
    <property type="entry name" value="Vaccinia Virus protein VP39"/>
    <property type="match status" value="1"/>
</dbReference>
<protein>
    <submittedName>
        <fullName evidence="3">Methyltransferase</fullName>
    </submittedName>
</protein>
<organism evidence="3 4">
    <name type="scientific">Fusarium napiforme</name>
    <dbReference type="NCBI Taxonomy" id="42672"/>
    <lineage>
        <taxon>Eukaryota</taxon>
        <taxon>Fungi</taxon>
        <taxon>Dikarya</taxon>
        <taxon>Ascomycota</taxon>
        <taxon>Pezizomycotina</taxon>
        <taxon>Sordariomycetes</taxon>
        <taxon>Hypocreomycetidae</taxon>
        <taxon>Hypocreales</taxon>
        <taxon>Nectriaceae</taxon>
        <taxon>Fusarium</taxon>
        <taxon>Fusarium fujikuroi species complex</taxon>
    </lineage>
</organism>
<dbReference type="SUPFAM" id="SSF53335">
    <property type="entry name" value="S-adenosyl-L-methionine-dependent methyltransferases"/>
    <property type="match status" value="1"/>
</dbReference>
<proteinExistence type="inferred from homology"/>
<accession>A0A8H5K4M8</accession>
<dbReference type="CDD" id="cd02440">
    <property type="entry name" value="AdoMet_MTases"/>
    <property type="match status" value="1"/>
</dbReference>
<dbReference type="Pfam" id="PF13489">
    <property type="entry name" value="Methyltransf_23"/>
    <property type="match status" value="1"/>
</dbReference>
<comment type="caution">
    <text evidence="3">The sequence shown here is derived from an EMBL/GenBank/DDBJ whole genome shotgun (WGS) entry which is preliminary data.</text>
</comment>
<keyword evidence="3" id="KW-0489">Methyltransferase</keyword>
<comment type="similarity">
    <text evidence="1">Belongs to the methyltransferase superfamily. LaeA methyltransferase family.</text>
</comment>
<evidence type="ECO:0000256" key="2">
    <source>
        <dbReference type="SAM" id="MobiDB-lite"/>
    </source>
</evidence>
<dbReference type="Proteomes" id="UP000574317">
    <property type="component" value="Unassembled WGS sequence"/>
</dbReference>
<name>A0A8H5K4M8_9HYPO</name>
<dbReference type="PANTHER" id="PTHR43591">
    <property type="entry name" value="METHYLTRANSFERASE"/>
    <property type="match status" value="1"/>
</dbReference>
<keyword evidence="3" id="KW-0808">Transferase</keyword>
<dbReference type="GO" id="GO:0008168">
    <property type="term" value="F:methyltransferase activity"/>
    <property type="evidence" value="ECO:0007669"/>
    <property type="project" value="UniProtKB-KW"/>
</dbReference>
<evidence type="ECO:0000256" key="1">
    <source>
        <dbReference type="ARBA" id="ARBA00038158"/>
    </source>
</evidence>
<dbReference type="GO" id="GO:0032259">
    <property type="term" value="P:methylation"/>
    <property type="evidence" value="ECO:0007669"/>
    <property type="project" value="UniProtKB-KW"/>
</dbReference>
<feature type="region of interest" description="Disordered" evidence="2">
    <location>
        <begin position="1"/>
        <end position="32"/>
    </location>
</feature>
<evidence type="ECO:0000313" key="4">
    <source>
        <dbReference type="Proteomes" id="UP000574317"/>
    </source>
</evidence>
<gene>
    <name evidence="3" type="ORF">FNAPI_1266</name>
</gene>